<keyword evidence="10" id="KW-1185">Reference proteome</keyword>
<comment type="caution">
    <text evidence="9">The sequence shown here is derived from an EMBL/GenBank/DDBJ whole genome shotgun (WGS) entry which is preliminary data.</text>
</comment>
<accession>A0AA89BWG5</accession>
<protein>
    <recommendedName>
        <fullName evidence="8">THAP-type domain-containing protein</fullName>
    </recommendedName>
</protein>
<evidence type="ECO:0000256" key="2">
    <source>
        <dbReference type="ARBA" id="ARBA00022723"/>
    </source>
</evidence>
<keyword evidence="3 6" id="KW-0863">Zinc-finger</keyword>
<comment type="cofactor">
    <cofactor evidence="1">
        <name>a divalent metal cation</name>
        <dbReference type="ChEBI" id="CHEBI:60240"/>
    </cofactor>
</comment>
<organism evidence="9 10">
    <name type="scientific">Pinctada imbricata</name>
    <name type="common">Atlantic pearl-oyster</name>
    <name type="synonym">Pinctada martensii</name>
    <dbReference type="NCBI Taxonomy" id="66713"/>
    <lineage>
        <taxon>Eukaryota</taxon>
        <taxon>Metazoa</taxon>
        <taxon>Spiralia</taxon>
        <taxon>Lophotrochozoa</taxon>
        <taxon>Mollusca</taxon>
        <taxon>Bivalvia</taxon>
        <taxon>Autobranchia</taxon>
        <taxon>Pteriomorphia</taxon>
        <taxon>Pterioida</taxon>
        <taxon>Pterioidea</taxon>
        <taxon>Pteriidae</taxon>
        <taxon>Pinctada</taxon>
    </lineage>
</organism>
<gene>
    <name evidence="9" type="ORF">FSP39_023863</name>
</gene>
<dbReference type="Gene3D" id="6.20.210.20">
    <property type="entry name" value="THAP domain"/>
    <property type="match status" value="1"/>
</dbReference>
<dbReference type="EMBL" id="VSWD01000013">
    <property type="protein sequence ID" value="KAK3085073.1"/>
    <property type="molecule type" value="Genomic_DNA"/>
</dbReference>
<feature type="domain" description="THAP-type" evidence="8">
    <location>
        <begin position="14"/>
        <end position="98"/>
    </location>
</feature>
<dbReference type="Pfam" id="PF13359">
    <property type="entry name" value="DDE_Tnp_4"/>
    <property type="match status" value="1"/>
</dbReference>
<dbReference type="GO" id="GO:0003677">
    <property type="term" value="F:DNA binding"/>
    <property type="evidence" value="ECO:0007669"/>
    <property type="project" value="UniProtKB-UniRule"/>
</dbReference>
<feature type="coiled-coil region" evidence="7">
    <location>
        <begin position="169"/>
        <end position="196"/>
    </location>
</feature>
<dbReference type="SMART" id="SM00980">
    <property type="entry name" value="THAP"/>
    <property type="match status" value="1"/>
</dbReference>
<name>A0AA89BWG5_PINIB</name>
<sequence length="508" mass="58567">MATEGEVQLQVGKKDDYCCVPRCNGNGRIHLELSFHHFPSEKKRELRKKWIHAIRRDEGPFFKIGKNIVVCSRHFTAEDYRWTLVRKCLKPDVVPSVFEWNTGKPDKLPRKPPTERKILAERTNNAVDIEISLTHSDDEQNFSKQDPEIASNEISVLAHGDENNNGGKLEILEQHIQEKEDIIKAKDKEIEELRERLRIEKFGVNRFSFDDDMIDFYTGFYSYELFLAFFEFIKPSVFYMKSVYYNVKNDHGIRGRPKSLEPIDELFMFLCRVRCGFLSEDLAVRFNIHKSSVSRKLITWANFLYFLLGSINIWPNRDKIQIHMPEDFKLLYPNTRIIIDCTEIYTERPSSLALGSKTFSSYKSHNTWKGLVGIAPHGAVTFISSLYSGCISDVAITEHSGLIELLEPGDQIMADKGFVLDRVLTGSGVSIATPHFLCADGQFTQSQIEDNQKIASLRIHVERHIKKVKEYRLFNSVIPLSIAGSVNQLWTVVNILTLFKRPLIKKKN</sequence>
<dbReference type="InterPro" id="IPR038441">
    <property type="entry name" value="THAP_Znf_sf"/>
</dbReference>
<evidence type="ECO:0000313" key="10">
    <source>
        <dbReference type="Proteomes" id="UP001186944"/>
    </source>
</evidence>
<evidence type="ECO:0000256" key="7">
    <source>
        <dbReference type="SAM" id="Coils"/>
    </source>
</evidence>
<dbReference type="InterPro" id="IPR027806">
    <property type="entry name" value="HARBI1_dom"/>
</dbReference>
<dbReference type="SUPFAM" id="SSF57716">
    <property type="entry name" value="Glucocorticoid receptor-like (DNA-binding domain)"/>
    <property type="match status" value="1"/>
</dbReference>
<dbReference type="Pfam" id="PF13613">
    <property type="entry name" value="HTH_Tnp_4"/>
    <property type="match status" value="1"/>
</dbReference>
<keyword evidence="5 6" id="KW-0238">DNA-binding</keyword>
<proteinExistence type="predicted"/>
<evidence type="ECO:0000256" key="4">
    <source>
        <dbReference type="ARBA" id="ARBA00022833"/>
    </source>
</evidence>
<evidence type="ECO:0000259" key="8">
    <source>
        <dbReference type="PROSITE" id="PS50950"/>
    </source>
</evidence>
<evidence type="ECO:0000256" key="1">
    <source>
        <dbReference type="ARBA" id="ARBA00001968"/>
    </source>
</evidence>
<dbReference type="PANTHER" id="PTHR23080">
    <property type="entry name" value="THAP DOMAIN PROTEIN"/>
    <property type="match status" value="1"/>
</dbReference>
<evidence type="ECO:0000313" key="9">
    <source>
        <dbReference type="EMBL" id="KAK3085073.1"/>
    </source>
</evidence>
<dbReference type="InterPro" id="IPR027805">
    <property type="entry name" value="Transposase_HTH_dom"/>
</dbReference>
<keyword evidence="4" id="KW-0862">Zinc</keyword>
<reference evidence="9" key="1">
    <citation type="submission" date="2019-08" db="EMBL/GenBank/DDBJ databases">
        <title>The improved chromosome-level genome for the pearl oyster Pinctada fucata martensii using PacBio sequencing and Hi-C.</title>
        <authorList>
            <person name="Zheng Z."/>
        </authorList>
    </citation>
    <scope>NUCLEOTIDE SEQUENCE</scope>
    <source>
        <strain evidence="9">ZZ-2019</strain>
        <tissue evidence="9">Adductor muscle</tissue>
    </source>
</reference>
<dbReference type="InterPro" id="IPR006612">
    <property type="entry name" value="THAP_Znf"/>
</dbReference>
<dbReference type="Pfam" id="PF05485">
    <property type="entry name" value="THAP"/>
    <property type="match status" value="1"/>
</dbReference>
<dbReference type="PANTHER" id="PTHR23080:SF133">
    <property type="entry name" value="SI:CH211-262I1.5-RELATED"/>
    <property type="match status" value="1"/>
</dbReference>
<keyword evidence="2" id="KW-0479">Metal-binding</keyword>
<evidence type="ECO:0000256" key="3">
    <source>
        <dbReference type="ARBA" id="ARBA00022771"/>
    </source>
</evidence>
<keyword evidence="7" id="KW-0175">Coiled coil</keyword>
<dbReference type="PROSITE" id="PS50950">
    <property type="entry name" value="ZF_THAP"/>
    <property type="match status" value="1"/>
</dbReference>
<evidence type="ECO:0000256" key="5">
    <source>
        <dbReference type="ARBA" id="ARBA00023125"/>
    </source>
</evidence>
<dbReference type="SMART" id="SM00692">
    <property type="entry name" value="DM3"/>
    <property type="match status" value="1"/>
</dbReference>
<dbReference type="AlphaFoldDB" id="A0AA89BWG5"/>
<evidence type="ECO:0000256" key="6">
    <source>
        <dbReference type="PROSITE-ProRule" id="PRU00309"/>
    </source>
</evidence>
<dbReference type="GO" id="GO:0008270">
    <property type="term" value="F:zinc ion binding"/>
    <property type="evidence" value="ECO:0007669"/>
    <property type="project" value="UniProtKB-KW"/>
</dbReference>
<dbReference type="Proteomes" id="UP001186944">
    <property type="component" value="Unassembled WGS sequence"/>
</dbReference>